<dbReference type="PANTHER" id="PTHR10196">
    <property type="entry name" value="SUGAR KINASE"/>
    <property type="match status" value="1"/>
</dbReference>
<dbReference type="SUPFAM" id="SSF53067">
    <property type="entry name" value="Actin-like ATPase domain"/>
    <property type="match status" value="2"/>
</dbReference>
<feature type="domain" description="Carbohydrate kinase FGGY C-terminal" evidence="5">
    <location>
        <begin position="243"/>
        <end position="430"/>
    </location>
</feature>
<keyword evidence="3 6" id="KW-0418">Kinase</keyword>
<dbReference type="InterPro" id="IPR018484">
    <property type="entry name" value="FGGY_N"/>
</dbReference>
<dbReference type="InterPro" id="IPR049382">
    <property type="entry name" value="FGGY_C_2"/>
</dbReference>
<dbReference type="InterPro" id="IPR043129">
    <property type="entry name" value="ATPase_NBD"/>
</dbReference>
<comment type="caution">
    <text evidence="6">The sequence shown here is derived from an EMBL/GenBank/DDBJ whole genome shotgun (WGS) entry which is preliminary data.</text>
</comment>
<dbReference type="CDD" id="cd07772">
    <property type="entry name" value="ASKHA_NBD_FGGY_NaCK-like"/>
    <property type="match status" value="1"/>
</dbReference>
<dbReference type="EMBL" id="SMJU01000008">
    <property type="protein sequence ID" value="TDB64157.1"/>
    <property type="molecule type" value="Genomic_DNA"/>
</dbReference>
<protein>
    <submittedName>
        <fullName evidence="6">Carbohydrate kinase</fullName>
    </submittedName>
</protein>
<gene>
    <name evidence="6" type="ORF">EZE20_14555</name>
</gene>
<dbReference type="RefSeq" id="WP_132118889.1">
    <property type="nucleotide sequence ID" value="NZ_SMJU01000008.1"/>
</dbReference>
<dbReference type="OrthoDB" id="9786272at2"/>
<comment type="similarity">
    <text evidence="1">Belongs to the FGGY kinase family.</text>
</comment>
<dbReference type="Gene3D" id="3.30.420.40">
    <property type="match status" value="2"/>
</dbReference>
<feature type="domain" description="Carbohydrate kinase FGGY N-terminal" evidence="4">
    <location>
        <begin position="6"/>
        <end position="227"/>
    </location>
</feature>
<dbReference type="GO" id="GO:0004856">
    <property type="term" value="F:D-xylulokinase activity"/>
    <property type="evidence" value="ECO:0007669"/>
    <property type="project" value="TreeGrafter"/>
</dbReference>
<evidence type="ECO:0000256" key="1">
    <source>
        <dbReference type="ARBA" id="ARBA00009156"/>
    </source>
</evidence>
<accession>A0A4R4K8T6</accession>
<name>A0A4R4K8T6_9BACT</name>
<evidence type="ECO:0000256" key="3">
    <source>
        <dbReference type="ARBA" id="ARBA00022777"/>
    </source>
</evidence>
<dbReference type="PANTHER" id="PTHR10196:SF57">
    <property type="entry name" value="XYLULOSE KINASE"/>
    <property type="match status" value="1"/>
</dbReference>
<dbReference type="Proteomes" id="UP000295706">
    <property type="component" value="Unassembled WGS sequence"/>
</dbReference>
<dbReference type="GO" id="GO:0005829">
    <property type="term" value="C:cytosol"/>
    <property type="evidence" value="ECO:0007669"/>
    <property type="project" value="TreeGrafter"/>
</dbReference>
<evidence type="ECO:0000259" key="5">
    <source>
        <dbReference type="Pfam" id="PF21546"/>
    </source>
</evidence>
<dbReference type="GO" id="GO:0005997">
    <property type="term" value="P:xylulose metabolic process"/>
    <property type="evidence" value="ECO:0007669"/>
    <property type="project" value="TreeGrafter"/>
</dbReference>
<evidence type="ECO:0000259" key="4">
    <source>
        <dbReference type="Pfam" id="PF00370"/>
    </source>
</evidence>
<proteinExistence type="inferred from homology"/>
<keyword evidence="7" id="KW-1185">Reference proteome</keyword>
<evidence type="ECO:0000256" key="2">
    <source>
        <dbReference type="ARBA" id="ARBA00022679"/>
    </source>
</evidence>
<evidence type="ECO:0000313" key="6">
    <source>
        <dbReference type="EMBL" id="TDB64157.1"/>
    </source>
</evidence>
<reference evidence="6 7" key="1">
    <citation type="submission" date="2019-02" db="EMBL/GenBank/DDBJ databases">
        <title>Arundinibacter roseus gen. nov., sp. nov., a new member of the family Cytophagaceae.</title>
        <authorList>
            <person name="Szuroczki S."/>
            <person name="Khayer B."/>
            <person name="Sproer C."/>
            <person name="Toumi M."/>
            <person name="Szabo A."/>
            <person name="Felfoldi T."/>
            <person name="Schumann P."/>
            <person name="Toth E."/>
        </authorList>
    </citation>
    <scope>NUCLEOTIDE SEQUENCE [LARGE SCALE GENOMIC DNA]</scope>
    <source>
        <strain evidence="6 7">DMA-k-7a</strain>
    </source>
</reference>
<organism evidence="6 7">
    <name type="scientific">Arundinibacter roseus</name>
    <dbReference type="NCBI Taxonomy" id="2070510"/>
    <lineage>
        <taxon>Bacteria</taxon>
        <taxon>Pseudomonadati</taxon>
        <taxon>Bacteroidota</taxon>
        <taxon>Cytophagia</taxon>
        <taxon>Cytophagales</taxon>
        <taxon>Spirosomataceae</taxon>
        <taxon>Arundinibacter</taxon>
    </lineage>
</organism>
<sequence>MKVTAVFDIGRTNKKYILFDESFQVVREIKEVLPETTDEDGFACEDITLLTQWVQKHWEELKHDDSFEIQAVNVSGYGASFVHLDARDQPVAPLYSYLKPFPEALAAQFYSEYGEPMRLALQTGSPPMGLLNSGLQMYWLKYARPETYAQVRTSLHLPQYILFLLTGRKVSDFTSLGCHTALWSFEMMDYHEWVKAEGIHKKMASLLAASSFIYRFDNKVIQSGFGLHDSSAALVPYRMAFKKPFILLSTGTWCVNFNPFANNPLTSDQLERDCLHFMTPEGSGVKASRVFMGREHDFQVVRIAEYFKVAPDFYRSITFNPAELKADAPPFYPACMEGNGPFPEHQPGEWQISAFATAESAYHQLMIALTHIVATSLKLIGAEDVPTLFVDGGFAKNQIFTQLLARHFPSHEVYTTLLPYAAALGAALHVTRPQTFEFPGEIVKVEVLDSVS</sequence>
<evidence type="ECO:0000313" key="7">
    <source>
        <dbReference type="Proteomes" id="UP000295706"/>
    </source>
</evidence>
<keyword evidence="2" id="KW-0808">Transferase</keyword>
<dbReference type="Pfam" id="PF00370">
    <property type="entry name" value="FGGY_N"/>
    <property type="match status" value="1"/>
</dbReference>
<dbReference type="Pfam" id="PF21546">
    <property type="entry name" value="FGGY_C_2"/>
    <property type="match status" value="1"/>
</dbReference>
<dbReference type="AlphaFoldDB" id="A0A4R4K8T6"/>